<dbReference type="InterPro" id="IPR000760">
    <property type="entry name" value="Inositol_monophosphatase-like"/>
</dbReference>
<dbReference type="InterPro" id="IPR020550">
    <property type="entry name" value="Inositol_monophosphatase_CS"/>
</dbReference>
<dbReference type="CDD" id="cd01517">
    <property type="entry name" value="PAP_phosphatase"/>
    <property type="match status" value="1"/>
</dbReference>
<dbReference type="AlphaFoldDB" id="A0AAD3CJ92"/>
<evidence type="ECO:0000256" key="2">
    <source>
        <dbReference type="ARBA" id="ARBA00009759"/>
    </source>
</evidence>
<feature type="binding site" evidence="10">
    <location>
        <position position="258"/>
    </location>
    <ligand>
        <name>Mg(2+)</name>
        <dbReference type="ChEBI" id="CHEBI:18420"/>
        <label>1</label>
        <note>catalytic</note>
    </ligand>
</feature>
<evidence type="ECO:0000313" key="11">
    <source>
        <dbReference type="EMBL" id="GFH45660.1"/>
    </source>
</evidence>
<dbReference type="InterPro" id="IPR020583">
    <property type="entry name" value="Inositol_monoP_metal-BS"/>
</dbReference>
<evidence type="ECO:0000256" key="9">
    <source>
        <dbReference type="ARBA" id="ARBA00044484"/>
    </source>
</evidence>
<dbReference type="EMBL" id="BLLK01000022">
    <property type="protein sequence ID" value="GFH45660.1"/>
    <property type="molecule type" value="Genomic_DNA"/>
</dbReference>
<reference evidence="11 12" key="1">
    <citation type="journal article" date="2021" name="Sci. Rep.">
        <title>The genome of the diatom Chaetoceros tenuissimus carries an ancient integrated fragment of an extant virus.</title>
        <authorList>
            <person name="Hongo Y."/>
            <person name="Kimura K."/>
            <person name="Takaki Y."/>
            <person name="Yoshida Y."/>
            <person name="Baba S."/>
            <person name="Kobayashi G."/>
            <person name="Nagasaki K."/>
            <person name="Hano T."/>
            <person name="Tomaru Y."/>
        </authorList>
    </citation>
    <scope>NUCLEOTIDE SEQUENCE [LARGE SCALE GENOMIC DNA]</scope>
    <source>
        <strain evidence="11 12">NIES-3715</strain>
    </source>
</reference>
<evidence type="ECO:0000256" key="1">
    <source>
        <dbReference type="ARBA" id="ARBA00001946"/>
    </source>
</evidence>
<organism evidence="11 12">
    <name type="scientific">Chaetoceros tenuissimus</name>
    <dbReference type="NCBI Taxonomy" id="426638"/>
    <lineage>
        <taxon>Eukaryota</taxon>
        <taxon>Sar</taxon>
        <taxon>Stramenopiles</taxon>
        <taxon>Ochrophyta</taxon>
        <taxon>Bacillariophyta</taxon>
        <taxon>Coscinodiscophyceae</taxon>
        <taxon>Chaetocerotophycidae</taxon>
        <taxon>Chaetocerotales</taxon>
        <taxon>Chaetocerotaceae</taxon>
        <taxon>Chaetoceros</taxon>
    </lineage>
</organism>
<dbReference type="PANTHER" id="PTHR43200">
    <property type="entry name" value="PHOSPHATASE"/>
    <property type="match status" value="1"/>
</dbReference>
<dbReference type="Pfam" id="PF00459">
    <property type="entry name" value="Inositol_P"/>
    <property type="match status" value="1"/>
</dbReference>
<dbReference type="PROSITE" id="PS00630">
    <property type="entry name" value="IMP_2"/>
    <property type="match status" value="1"/>
</dbReference>
<accession>A0AAD3CJ92</accession>
<keyword evidence="4 10" id="KW-0479">Metal-binding</keyword>
<dbReference type="NCBIfam" id="TIGR01330">
    <property type="entry name" value="bisphos_HAL2"/>
    <property type="match status" value="1"/>
</dbReference>
<dbReference type="GO" id="GO:0000103">
    <property type="term" value="P:sulfate assimilation"/>
    <property type="evidence" value="ECO:0007669"/>
    <property type="project" value="TreeGrafter"/>
</dbReference>
<dbReference type="InterPro" id="IPR051090">
    <property type="entry name" value="Inositol_monoP_superfamily"/>
</dbReference>
<comment type="similarity">
    <text evidence="2">Belongs to the inositol monophosphatase superfamily.</text>
</comment>
<evidence type="ECO:0000256" key="7">
    <source>
        <dbReference type="ARBA" id="ARBA00044466"/>
    </source>
</evidence>
<name>A0AAD3CJ92_9STRA</name>
<feature type="binding site" evidence="10">
    <location>
        <position position="68"/>
    </location>
    <ligand>
        <name>Mg(2+)</name>
        <dbReference type="ChEBI" id="CHEBI:18420"/>
        <label>1</label>
        <note>catalytic</note>
    </ligand>
</feature>
<proteinExistence type="inferred from homology"/>
<evidence type="ECO:0000256" key="5">
    <source>
        <dbReference type="ARBA" id="ARBA00022801"/>
    </source>
</evidence>
<dbReference type="PANTHER" id="PTHR43200:SF6">
    <property type="entry name" value="3'(2'),5'-BISPHOSPHATE NUCLEOTIDASE"/>
    <property type="match status" value="1"/>
</dbReference>
<dbReference type="Gene3D" id="3.40.190.80">
    <property type="match status" value="1"/>
</dbReference>
<sequence>MFDSNLTTIVETLITAAELCREVRCKSKHNDSMTKRDESPVTIADYGSQAIICQMLKEKYPNDPVVAEEDAFTLSSPDMSEQLGQVTAYVATALPSLNVTEEKLIQWINHGNGKPCKRFWTLDPIDGTKGFVRGDQYALCLALIEDGIVQLGLIACPALVINGSTGHLFIAKRGQGSYRQSLNREIPTERIYVNQECQSFVQSYEASHGNHSTQESVAKELGIENRINMDSQAKYCMVANGLAALYLRLSNYSENIWDHAAGALLVEEAGGKITDRDGKDLIYTSSKMNENNGVVVSNGFIHSKILSILKGRTSK</sequence>
<gene>
    <name evidence="11" type="ORF">CTEN210_02134</name>
</gene>
<comment type="catalytic activity">
    <reaction evidence="9">
        <text>3'-phosphoadenylyl sulfate + H2O = adenosine 5'-phosphosulfate + phosphate</text>
        <dbReference type="Rhea" id="RHEA:77639"/>
        <dbReference type="ChEBI" id="CHEBI:15377"/>
        <dbReference type="ChEBI" id="CHEBI:43474"/>
        <dbReference type="ChEBI" id="CHEBI:58243"/>
        <dbReference type="ChEBI" id="CHEBI:58339"/>
        <dbReference type="EC" id="3.1.3.7"/>
    </reaction>
    <physiologicalReaction direction="left-to-right" evidence="9">
        <dbReference type="Rhea" id="RHEA:77640"/>
    </physiologicalReaction>
</comment>
<keyword evidence="6 10" id="KW-0460">Magnesium</keyword>
<protein>
    <recommendedName>
        <fullName evidence="3">3'(2'),5'-bisphosphate nucleotidase</fullName>
        <ecNumber evidence="3">3.1.3.7</ecNumber>
    </recommendedName>
</protein>
<evidence type="ECO:0000256" key="6">
    <source>
        <dbReference type="ARBA" id="ARBA00022842"/>
    </source>
</evidence>
<dbReference type="GO" id="GO:0008441">
    <property type="term" value="F:3'(2'),5'-bisphosphate nucleotidase activity"/>
    <property type="evidence" value="ECO:0007669"/>
    <property type="project" value="UniProtKB-EC"/>
</dbReference>
<feature type="binding site" evidence="10">
    <location>
        <position position="123"/>
    </location>
    <ligand>
        <name>Mg(2+)</name>
        <dbReference type="ChEBI" id="CHEBI:18420"/>
        <label>1</label>
        <note>catalytic</note>
    </ligand>
</feature>
<evidence type="ECO:0000313" key="12">
    <source>
        <dbReference type="Proteomes" id="UP001054902"/>
    </source>
</evidence>
<dbReference type="SUPFAM" id="SSF56655">
    <property type="entry name" value="Carbohydrate phosphatase"/>
    <property type="match status" value="1"/>
</dbReference>
<evidence type="ECO:0000256" key="4">
    <source>
        <dbReference type="ARBA" id="ARBA00022723"/>
    </source>
</evidence>
<keyword evidence="12" id="KW-1185">Reference proteome</keyword>
<dbReference type="EC" id="3.1.3.7" evidence="3"/>
<dbReference type="PROSITE" id="PS00629">
    <property type="entry name" value="IMP_1"/>
    <property type="match status" value="1"/>
</dbReference>
<dbReference type="InterPro" id="IPR006239">
    <property type="entry name" value="DPNP"/>
</dbReference>
<dbReference type="GO" id="GO:0046872">
    <property type="term" value="F:metal ion binding"/>
    <property type="evidence" value="ECO:0007669"/>
    <property type="project" value="UniProtKB-KW"/>
</dbReference>
<evidence type="ECO:0000256" key="8">
    <source>
        <dbReference type="ARBA" id="ARBA00044479"/>
    </source>
</evidence>
<feature type="binding site" evidence="10">
    <location>
        <position position="126"/>
    </location>
    <ligand>
        <name>Mg(2+)</name>
        <dbReference type="ChEBI" id="CHEBI:18420"/>
        <label>1</label>
        <note>catalytic</note>
    </ligand>
</feature>
<dbReference type="PRINTS" id="PR00377">
    <property type="entry name" value="IMPHPHTASES"/>
</dbReference>
<dbReference type="Gene3D" id="3.30.540.10">
    <property type="entry name" value="Fructose-1,6-Bisphosphatase, subunit A, domain 1"/>
    <property type="match status" value="1"/>
</dbReference>
<comment type="catalytic activity">
    <reaction evidence="7">
        <text>adenosine 2',5'-bisphosphate + H2O = AMP + phosphate</text>
        <dbReference type="Rhea" id="RHEA:77643"/>
        <dbReference type="ChEBI" id="CHEBI:15377"/>
        <dbReference type="ChEBI" id="CHEBI:43474"/>
        <dbReference type="ChEBI" id="CHEBI:194156"/>
        <dbReference type="ChEBI" id="CHEBI:456215"/>
        <dbReference type="EC" id="3.1.3.7"/>
    </reaction>
    <physiologicalReaction direction="left-to-right" evidence="7">
        <dbReference type="Rhea" id="RHEA:77644"/>
    </physiologicalReaction>
</comment>
<dbReference type="Proteomes" id="UP001054902">
    <property type="component" value="Unassembled WGS sequence"/>
</dbReference>
<evidence type="ECO:0000256" key="10">
    <source>
        <dbReference type="PIRSR" id="PIRSR600760-2"/>
    </source>
</evidence>
<comment type="caution">
    <text evidence="11">The sequence shown here is derived from an EMBL/GenBank/DDBJ whole genome shotgun (WGS) entry which is preliminary data.</text>
</comment>
<keyword evidence="5" id="KW-0378">Hydrolase</keyword>
<comment type="catalytic activity">
    <reaction evidence="8">
        <text>adenosine 3',5'-bisphosphate + H2O = AMP + phosphate</text>
        <dbReference type="Rhea" id="RHEA:10040"/>
        <dbReference type="ChEBI" id="CHEBI:15377"/>
        <dbReference type="ChEBI" id="CHEBI:43474"/>
        <dbReference type="ChEBI" id="CHEBI:58343"/>
        <dbReference type="ChEBI" id="CHEBI:456215"/>
        <dbReference type="EC" id="3.1.3.7"/>
    </reaction>
    <physiologicalReaction direction="left-to-right" evidence="8">
        <dbReference type="Rhea" id="RHEA:10041"/>
    </physiologicalReaction>
</comment>
<evidence type="ECO:0000256" key="3">
    <source>
        <dbReference type="ARBA" id="ARBA00012633"/>
    </source>
</evidence>
<feature type="binding site" evidence="10">
    <location>
        <position position="125"/>
    </location>
    <ligand>
        <name>Mg(2+)</name>
        <dbReference type="ChEBI" id="CHEBI:18420"/>
        <label>1</label>
        <note>catalytic</note>
    </ligand>
</feature>
<dbReference type="GO" id="GO:0046854">
    <property type="term" value="P:phosphatidylinositol phosphate biosynthetic process"/>
    <property type="evidence" value="ECO:0007669"/>
    <property type="project" value="InterPro"/>
</dbReference>
<comment type="cofactor">
    <cofactor evidence="1 10">
        <name>Mg(2+)</name>
        <dbReference type="ChEBI" id="CHEBI:18420"/>
    </cofactor>
</comment>